<dbReference type="AlphaFoldDB" id="A0A8H3CEN6"/>
<feature type="non-terminal residue" evidence="1">
    <location>
        <position position="292"/>
    </location>
</feature>
<sequence length="292" mass="32778">ACLLARSGELEGALEYHKRVPELAAHTLISNQIAYLVHARFDIAQAGGDCDRILGWSKSGRFAPLLSQSDILTIMDIIWTDRWVILTVSGVSGLLFLFSRYVFHERFSRRSPEAETLKNRLHELALRSILVADRIQRTAMLHVIDANPCYIEWNDSPKHVNVVDSRLIMSAFSRRLSDDHEADLLVAPEAVLMLRLVALSTDVDTQDLLPGVIQCAIKLGWAVLLSPDFDNDIGTFVQVLFQALRMLISPTHTRPYRLLPHIRTQIVEVIHESDALDLTAHALIHVNPSSSP</sequence>
<comment type="caution">
    <text evidence="1">The sequence shown here is derived from an EMBL/GenBank/DDBJ whole genome shotgun (WGS) entry which is preliminary data.</text>
</comment>
<proteinExistence type="predicted"/>
<name>A0A8H3CEN6_9AGAM</name>
<accession>A0A8H3CEN6</accession>
<protein>
    <submittedName>
        <fullName evidence="1">Uncharacterized protein</fullName>
    </submittedName>
</protein>
<reference evidence="1" key="1">
    <citation type="submission" date="2021-01" db="EMBL/GenBank/DDBJ databases">
        <authorList>
            <person name="Kaushik A."/>
        </authorList>
    </citation>
    <scope>NUCLEOTIDE SEQUENCE</scope>
    <source>
        <strain evidence="1">AG6-10EEA</strain>
    </source>
</reference>
<evidence type="ECO:0000313" key="2">
    <source>
        <dbReference type="Proteomes" id="UP000663853"/>
    </source>
</evidence>
<gene>
    <name evidence="1" type="ORF">RDB_LOCUS88942</name>
</gene>
<feature type="non-terminal residue" evidence="1">
    <location>
        <position position="1"/>
    </location>
</feature>
<organism evidence="1 2">
    <name type="scientific">Rhizoctonia solani</name>
    <dbReference type="NCBI Taxonomy" id="456999"/>
    <lineage>
        <taxon>Eukaryota</taxon>
        <taxon>Fungi</taxon>
        <taxon>Dikarya</taxon>
        <taxon>Basidiomycota</taxon>
        <taxon>Agaricomycotina</taxon>
        <taxon>Agaricomycetes</taxon>
        <taxon>Cantharellales</taxon>
        <taxon>Ceratobasidiaceae</taxon>
        <taxon>Rhizoctonia</taxon>
    </lineage>
</organism>
<evidence type="ECO:0000313" key="1">
    <source>
        <dbReference type="EMBL" id="CAE6481117.1"/>
    </source>
</evidence>
<dbReference type="EMBL" id="CAJMXA010002447">
    <property type="protein sequence ID" value="CAE6481117.1"/>
    <property type="molecule type" value="Genomic_DNA"/>
</dbReference>
<dbReference type="Proteomes" id="UP000663853">
    <property type="component" value="Unassembled WGS sequence"/>
</dbReference>